<evidence type="ECO:0000313" key="2">
    <source>
        <dbReference type="EMBL" id="KAK7320937.1"/>
    </source>
</evidence>
<organism evidence="2 3">
    <name type="scientific">Canavalia gladiata</name>
    <name type="common">Sword bean</name>
    <name type="synonym">Dolichos gladiatus</name>
    <dbReference type="NCBI Taxonomy" id="3824"/>
    <lineage>
        <taxon>Eukaryota</taxon>
        <taxon>Viridiplantae</taxon>
        <taxon>Streptophyta</taxon>
        <taxon>Embryophyta</taxon>
        <taxon>Tracheophyta</taxon>
        <taxon>Spermatophyta</taxon>
        <taxon>Magnoliopsida</taxon>
        <taxon>eudicotyledons</taxon>
        <taxon>Gunneridae</taxon>
        <taxon>Pentapetalae</taxon>
        <taxon>rosids</taxon>
        <taxon>fabids</taxon>
        <taxon>Fabales</taxon>
        <taxon>Fabaceae</taxon>
        <taxon>Papilionoideae</taxon>
        <taxon>50 kb inversion clade</taxon>
        <taxon>NPAAA clade</taxon>
        <taxon>indigoferoid/millettioid clade</taxon>
        <taxon>Phaseoleae</taxon>
        <taxon>Canavalia</taxon>
    </lineage>
</organism>
<keyword evidence="3" id="KW-1185">Reference proteome</keyword>
<gene>
    <name evidence="2" type="ORF">VNO77_30907</name>
</gene>
<name>A0AAN9KNU4_CANGL</name>
<reference evidence="2 3" key="1">
    <citation type="submission" date="2024-01" db="EMBL/GenBank/DDBJ databases">
        <title>The genomes of 5 underutilized Papilionoideae crops provide insights into root nodulation and disease resistanc.</title>
        <authorList>
            <person name="Jiang F."/>
        </authorList>
    </citation>
    <scope>NUCLEOTIDE SEQUENCE [LARGE SCALE GENOMIC DNA]</scope>
    <source>
        <strain evidence="2">LVBAO_FW01</strain>
        <tissue evidence="2">Leaves</tissue>
    </source>
</reference>
<dbReference type="InterPro" id="IPR003151">
    <property type="entry name" value="PIK-rel_kinase_FAT"/>
</dbReference>
<dbReference type="Proteomes" id="UP001367508">
    <property type="component" value="Unassembled WGS sequence"/>
</dbReference>
<evidence type="ECO:0000313" key="3">
    <source>
        <dbReference type="Proteomes" id="UP001367508"/>
    </source>
</evidence>
<dbReference type="EMBL" id="JAYMYQ010000007">
    <property type="protein sequence ID" value="KAK7320937.1"/>
    <property type="molecule type" value="Genomic_DNA"/>
</dbReference>
<protein>
    <recommendedName>
        <fullName evidence="1">PIK-related kinase FAT domain-containing protein</fullName>
    </recommendedName>
</protein>
<proteinExistence type="predicted"/>
<comment type="caution">
    <text evidence="2">The sequence shown here is derived from an EMBL/GenBank/DDBJ whole genome shotgun (WGS) entry which is preliminary data.</text>
</comment>
<sequence>MCLCEEQCLFCANQLSQWDALANFGKSVENDGILLHSPWNCLALHDKNTSDVGDVANMVGKGVDLALEQWWNLPEMFAHSRIPLLQQFQQIVEVQESCDSNSELSPLSSLHRHYGCLGLQVVILASALAKSLLADLVRLDNVYGMTVGGSAFHLPNHVHGLLYCAMKLFQMNKKNAIDFC</sequence>
<dbReference type="AlphaFoldDB" id="A0AAN9KNU4"/>
<accession>A0AAN9KNU4</accession>
<dbReference type="Pfam" id="PF02259">
    <property type="entry name" value="FAT"/>
    <property type="match status" value="1"/>
</dbReference>
<feature type="domain" description="PIK-related kinase FAT" evidence="1">
    <location>
        <begin position="14"/>
        <end position="105"/>
    </location>
</feature>
<evidence type="ECO:0000259" key="1">
    <source>
        <dbReference type="Pfam" id="PF02259"/>
    </source>
</evidence>